<gene>
    <name evidence="2" type="ORF">K435DRAFT_854445</name>
</gene>
<accession>A0A4S8MDW9</accession>
<evidence type="ECO:0000313" key="2">
    <source>
        <dbReference type="EMBL" id="THV00788.1"/>
    </source>
</evidence>
<feature type="region of interest" description="Disordered" evidence="1">
    <location>
        <begin position="209"/>
        <end position="236"/>
    </location>
</feature>
<feature type="compositionally biased region" description="Basic and acidic residues" evidence="1">
    <location>
        <begin position="215"/>
        <end position="233"/>
    </location>
</feature>
<name>A0A4S8MDW9_DENBC</name>
<protein>
    <submittedName>
        <fullName evidence="2">Uncharacterized protein</fullName>
    </submittedName>
</protein>
<reference evidence="2 3" key="1">
    <citation type="journal article" date="2019" name="Nat. Ecol. Evol.">
        <title>Megaphylogeny resolves global patterns of mushroom evolution.</title>
        <authorList>
            <person name="Varga T."/>
            <person name="Krizsan K."/>
            <person name="Foldi C."/>
            <person name="Dima B."/>
            <person name="Sanchez-Garcia M."/>
            <person name="Sanchez-Ramirez S."/>
            <person name="Szollosi G.J."/>
            <person name="Szarkandi J.G."/>
            <person name="Papp V."/>
            <person name="Albert L."/>
            <person name="Andreopoulos W."/>
            <person name="Angelini C."/>
            <person name="Antonin V."/>
            <person name="Barry K.W."/>
            <person name="Bougher N.L."/>
            <person name="Buchanan P."/>
            <person name="Buyck B."/>
            <person name="Bense V."/>
            <person name="Catcheside P."/>
            <person name="Chovatia M."/>
            <person name="Cooper J."/>
            <person name="Damon W."/>
            <person name="Desjardin D."/>
            <person name="Finy P."/>
            <person name="Geml J."/>
            <person name="Haridas S."/>
            <person name="Hughes K."/>
            <person name="Justo A."/>
            <person name="Karasinski D."/>
            <person name="Kautmanova I."/>
            <person name="Kiss B."/>
            <person name="Kocsube S."/>
            <person name="Kotiranta H."/>
            <person name="LaButti K.M."/>
            <person name="Lechner B.E."/>
            <person name="Liimatainen K."/>
            <person name="Lipzen A."/>
            <person name="Lukacs Z."/>
            <person name="Mihaltcheva S."/>
            <person name="Morgado L.N."/>
            <person name="Niskanen T."/>
            <person name="Noordeloos M.E."/>
            <person name="Ohm R.A."/>
            <person name="Ortiz-Santana B."/>
            <person name="Ovrebo C."/>
            <person name="Racz N."/>
            <person name="Riley R."/>
            <person name="Savchenko A."/>
            <person name="Shiryaev A."/>
            <person name="Soop K."/>
            <person name="Spirin V."/>
            <person name="Szebenyi C."/>
            <person name="Tomsovsky M."/>
            <person name="Tulloss R.E."/>
            <person name="Uehling J."/>
            <person name="Grigoriev I.V."/>
            <person name="Vagvolgyi C."/>
            <person name="Papp T."/>
            <person name="Martin F.M."/>
            <person name="Miettinen O."/>
            <person name="Hibbett D.S."/>
            <person name="Nagy L.G."/>
        </authorList>
    </citation>
    <scope>NUCLEOTIDE SEQUENCE [LARGE SCALE GENOMIC DNA]</scope>
    <source>
        <strain evidence="2 3">CBS 962.96</strain>
    </source>
</reference>
<evidence type="ECO:0000313" key="3">
    <source>
        <dbReference type="Proteomes" id="UP000297245"/>
    </source>
</evidence>
<keyword evidence="3" id="KW-1185">Reference proteome</keyword>
<evidence type="ECO:0000256" key="1">
    <source>
        <dbReference type="SAM" id="MobiDB-lite"/>
    </source>
</evidence>
<sequence>MIRDDQFEEATYTLRNAEEALPHFAICQIQEIHERIVREGDNNLRLILLENVIYCLHYLQYDAYSADGIYIQLFEDTTLMVMHDYDEECHSHLQDLTTIGRRDAFKMWVERRMMDYIEDQFVQCSGTQENPITFDETEMDLWDEREMARHDSITDILALHTNLPHIPQSWIQRHHHQPLIEVDHMWDINQDEDSDVEFISDSNQTHVEQIEVDSDSSKDEFPFREDSEDEAPHHSWKKPWWQPIFWSSKHRP</sequence>
<dbReference type="Proteomes" id="UP000297245">
    <property type="component" value="Unassembled WGS sequence"/>
</dbReference>
<proteinExistence type="predicted"/>
<dbReference type="EMBL" id="ML179099">
    <property type="protein sequence ID" value="THV00788.1"/>
    <property type="molecule type" value="Genomic_DNA"/>
</dbReference>
<dbReference type="AlphaFoldDB" id="A0A4S8MDW9"/>
<organism evidence="2 3">
    <name type="scientific">Dendrothele bispora (strain CBS 962.96)</name>
    <dbReference type="NCBI Taxonomy" id="1314807"/>
    <lineage>
        <taxon>Eukaryota</taxon>
        <taxon>Fungi</taxon>
        <taxon>Dikarya</taxon>
        <taxon>Basidiomycota</taxon>
        <taxon>Agaricomycotina</taxon>
        <taxon>Agaricomycetes</taxon>
        <taxon>Agaricomycetidae</taxon>
        <taxon>Agaricales</taxon>
        <taxon>Agaricales incertae sedis</taxon>
        <taxon>Dendrothele</taxon>
    </lineage>
</organism>